<proteinExistence type="predicted"/>
<evidence type="ECO:0000313" key="3">
    <source>
        <dbReference type="Proteomes" id="UP000308530"/>
    </source>
</evidence>
<organism evidence="2 3">
    <name type="scientific">Peteryoungia desertarenae</name>
    <dbReference type="NCBI Taxonomy" id="1813451"/>
    <lineage>
        <taxon>Bacteria</taxon>
        <taxon>Pseudomonadati</taxon>
        <taxon>Pseudomonadota</taxon>
        <taxon>Alphaproteobacteria</taxon>
        <taxon>Hyphomicrobiales</taxon>
        <taxon>Rhizobiaceae</taxon>
        <taxon>Peteryoungia</taxon>
    </lineage>
</organism>
<feature type="transmembrane region" description="Helical" evidence="1">
    <location>
        <begin position="12"/>
        <end position="32"/>
    </location>
</feature>
<name>A0ABX6QU67_9HYPH</name>
<protein>
    <submittedName>
        <fullName evidence="2">Uncharacterized protein</fullName>
    </submittedName>
</protein>
<dbReference type="RefSeq" id="WP_138289166.1">
    <property type="nucleotide sequence ID" value="NZ_CP058351.1"/>
</dbReference>
<dbReference type="Proteomes" id="UP000308530">
    <property type="component" value="Plasmid pPRADMK78_01"/>
</dbReference>
<keyword evidence="2" id="KW-0614">Plasmid</keyword>
<keyword evidence="1" id="KW-0472">Membrane</keyword>
<evidence type="ECO:0000313" key="2">
    <source>
        <dbReference type="EMBL" id="QLF71827.1"/>
    </source>
</evidence>
<keyword evidence="1" id="KW-0812">Transmembrane</keyword>
<keyword evidence="3" id="KW-1185">Reference proteome</keyword>
<keyword evidence="1" id="KW-1133">Transmembrane helix</keyword>
<evidence type="ECO:0000256" key="1">
    <source>
        <dbReference type="SAM" id="Phobius"/>
    </source>
</evidence>
<feature type="transmembrane region" description="Helical" evidence="1">
    <location>
        <begin position="103"/>
        <end position="121"/>
    </location>
</feature>
<reference evidence="2 3" key="1">
    <citation type="submission" date="2020-06" db="EMBL/GenBank/DDBJ databases">
        <title>Genome sequence of Rhizobium sp strain ADMK78.</title>
        <authorList>
            <person name="Rahi P."/>
        </authorList>
    </citation>
    <scope>NUCLEOTIDE SEQUENCE [LARGE SCALE GENOMIC DNA]</scope>
    <source>
        <strain evidence="2 3">ADMK78</strain>
        <plasmid evidence="2 3">pPRADMK78_01</plasmid>
    </source>
</reference>
<sequence>MKDPSKETPIAGALLFMLTGPILWAAHFLMVYSGQATICAWRSNGFLLLPEGYVSLLVLAVTVVAEVVLVYALWRPSAIARLLNFDVDDAENQWFATRAMRSLVALSIFGVTGGGAAALALDACI</sequence>
<accession>A0ABX6QU67</accession>
<feature type="transmembrane region" description="Helical" evidence="1">
    <location>
        <begin position="52"/>
        <end position="74"/>
    </location>
</feature>
<geneLocation type="plasmid" evidence="2 3">
    <name>pPRADMK78_01</name>
</geneLocation>
<dbReference type="EMBL" id="CP058351">
    <property type="protein sequence ID" value="QLF71827.1"/>
    <property type="molecule type" value="Genomic_DNA"/>
</dbReference>
<gene>
    <name evidence="2" type="ORF">FE840_019695</name>
</gene>